<proteinExistence type="predicted"/>
<evidence type="ECO:0000259" key="5">
    <source>
        <dbReference type="PROSITE" id="PS50977"/>
    </source>
</evidence>
<dbReference type="PANTHER" id="PTHR30055:SF220">
    <property type="entry name" value="TETR-FAMILY REGULATORY PROTEIN"/>
    <property type="match status" value="1"/>
</dbReference>
<reference evidence="6" key="1">
    <citation type="submission" date="2021-01" db="EMBL/GenBank/DDBJ databases">
        <title>Whole genome shotgun sequence of Virgisporangium ochraceum NBRC 16418.</title>
        <authorList>
            <person name="Komaki H."/>
            <person name="Tamura T."/>
        </authorList>
    </citation>
    <scope>NUCLEOTIDE SEQUENCE</scope>
    <source>
        <strain evidence="6">NBRC 16418</strain>
    </source>
</reference>
<gene>
    <name evidence="6" type="ORF">Voc01_049990</name>
</gene>
<evidence type="ECO:0000256" key="1">
    <source>
        <dbReference type="ARBA" id="ARBA00023015"/>
    </source>
</evidence>
<evidence type="ECO:0000256" key="2">
    <source>
        <dbReference type="ARBA" id="ARBA00023125"/>
    </source>
</evidence>
<name>A0A8J3ZTU0_9ACTN</name>
<evidence type="ECO:0000313" key="6">
    <source>
        <dbReference type="EMBL" id="GIJ70082.1"/>
    </source>
</evidence>
<comment type="caution">
    <text evidence="6">The sequence shown here is derived from an EMBL/GenBank/DDBJ whole genome shotgun (WGS) entry which is preliminary data.</text>
</comment>
<dbReference type="InterPro" id="IPR050109">
    <property type="entry name" value="HTH-type_TetR-like_transc_reg"/>
</dbReference>
<dbReference type="EMBL" id="BOPH01000072">
    <property type="protein sequence ID" value="GIJ70082.1"/>
    <property type="molecule type" value="Genomic_DNA"/>
</dbReference>
<dbReference type="InterPro" id="IPR009057">
    <property type="entry name" value="Homeodomain-like_sf"/>
</dbReference>
<dbReference type="SUPFAM" id="SSF48498">
    <property type="entry name" value="Tetracyclin repressor-like, C-terminal domain"/>
    <property type="match status" value="1"/>
</dbReference>
<evidence type="ECO:0000313" key="7">
    <source>
        <dbReference type="Proteomes" id="UP000635606"/>
    </source>
</evidence>
<dbReference type="InterPro" id="IPR001647">
    <property type="entry name" value="HTH_TetR"/>
</dbReference>
<dbReference type="InterPro" id="IPR025996">
    <property type="entry name" value="MT1864/Rv1816-like_C"/>
</dbReference>
<sequence>MLRGVTDAPRPYHHGDLRRALLDAALALVAERGPAALSLREVARRAGVSHAAPAHHFANKAGLLTAIAAEGYRRLADALAGADDFQEKGVAYVVFATEHPAHFAVMRAPDLLRTDDADLVAAETAAAEQLRAGANARMTRVDPAAPVAAWALVHGLASLLLEGNVRPEAGETVESLARAVTGHLRTE</sequence>
<dbReference type="Gene3D" id="1.10.357.10">
    <property type="entry name" value="Tetracycline Repressor, domain 2"/>
    <property type="match status" value="1"/>
</dbReference>
<dbReference type="GO" id="GO:0003700">
    <property type="term" value="F:DNA-binding transcription factor activity"/>
    <property type="evidence" value="ECO:0007669"/>
    <property type="project" value="TreeGrafter"/>
</dbReference>
<accession>A0A8J3ZTU0</accession>
<protein>
    <submittedName>
        <fullName evidence="6">TetR family transcriptional regulator</fullName>
    </submittedName>
</protein>
<dbReference type="PRINTS" id="PR00455">
    <property type="entry name" value="HTHTETR"/>
</dbReference>
<dbReference type="Proteomes" id="UP000635606">
    <property type="component" value="Unassembled WGS sequence"/>
</dbReference>
<dbReference type="AlphaFoldDB" id="A0A8J3ZTU0"/>
<dbReference type="SUPFAM" id="SSF46689">
    <property type="entry name" value="Homeodomain-like"/>
    <property type="match status" value="1"/>
</dbReference>
<keyword evidence="3" id="KW-0804">Transcription</keyword>
<dbReference type="Pfam" id="PF00440">
    <property type="entry name" value="TetR_N"/>
    <property type="match status" value="1"/>
</dbReference>
<dbReference type="GO" id="GO:0000976">
    <property type="term" value="F:transcription cis-regulatory region binding"/>
    <property type="evidence" value="ECO:0007669"/>
    <property type="project" value="TreeGrafter"/>
</dbReference>
<keyword evidence="7" id="KW-1185">Reference proteome</keyword>
<feature type="DNA-binding region" description="H-T-H motif" evidence="4">
    <location>
        <begin position="38"/>
        <end position="57"/>
    </location>
</feature>
<feature type="domain" description="HTH tetR-type" evidence="5">
    <location>
        <begin position="15"/>
        <end position="75"/>
    </location>
</feature>
<dbReference type="InterPro" id="IPR036271">
    <property type="entry name" value="Tet_transcr_reg_TetR-rel_C_sf"/>
</dbReference>
<evidence type="ECO:0000256" key="4">
    <source>
        <dbReference type="PROSITE-ProRule" id="PRU00335"/>
    </source>
</evidence>
<keyword evidence="1" id="KW-0805">Transcription regulation</keyword>
<evidence type="ECO:0000256" key="3">
    <source>
        <dbReference type="ARBA" id="ARBA00023163"/>
    </source>
</evidence>
<dbReference type="PROSITE" id="PS50977">
    <property type="entry name" value="HTH_TETR_2"/>
    <property type="match status" value="1"/>
</dbReference>
<organism evidence="6 7">
    <name type="scientific">Virgisporangium ochraceum</name>
    <dbReference type="NCBI Taxonomy" id="65505"/>
    <lineage>
        <taxon>Bacteria</taxon>
        <taxon>Bacillati</taxon>
        <taxon>Actinomycetota</taxon>
        <taxon>Actinomycetes</taxon>
        <taxon>Micromonosporales</taxon>
        <taxon>Micromonosporaceae</taxon>
        <taxon>Virgisporangium</taxon>
    </lineage>
</organism>
<dbReference type="Pfam" id="PF13305">
    <property type="entry name" value="TetR_C_33"/>
    <property type="match status" value="1"/>
</dbReference>
<keyword evidence="2 4" id="KW-0238">DNA-binding</keyword>
<dbReference type="PANTHER" id="PTHR30055">
    <property type="entry name" value="HTH-TYPE TRANSCRIPTIONAL REGULATOR RUTR"/>
    <property type="match status" value="1"/>
</dbReference>